<protein>
    <recommendedName>
        <fullName evidence="2">Tail specific protease domain-containing protein</fullName>
    </recommendedName>
</protein>
<feature type="domain" description="Tail specific protease" evidence="2">
    <location>
        <begin position="308"/>
        <end position="479"/>
    </location>
</feature>
<keyword evidence="1" id="KW-0472">Membrane</keyword>
<dbReference type="Gene3D" id="3.90.226.10">
    <property type="entry name" value="2-enoyl-CoA Hydratase, Chain A, domain 1"/>
    <property type="match status" value="1"/>
</dbReference>
<dbReference type="AlphaFoldDB" id="A0A7R7EPZ3"/>
<gene>
    <name evidence="3" type="ORF">bsdtb5_38800</name>
</gene>
<feature type="transmembrane region" description="Helical" evidence="1">
    <location>
        <begin position="32"/>
        <end position="50"/>
    </location>
</feature>
<dbReference type="Pfam" id="PF03572">
    <property type="entry name" value="Peptidase_S41"/>
    <property type="match status" value="1"/>
</dbReference>
<evidence type="ECO:0000313" key="3">
    <source>
        <dbReference type="EMBL" id="BCN32585.1"/>
    </source>
</evidence>
<dbReference type="RefSeq" id="WP_271713625.1">
    <property type="nucleotide sequence ID" value="NZ_AP024169.1"/>
</dbReference>
<feature type="transmembrane region" description="Helical" evidence="1">
    <location>
        <begin position="57"/>
        <end position="78"/>
    </location>
</feature>
<evidence type="ECO:0000259" key="2">
    <source>
        <dbReference type="Pfam" id="PF03572"/>
    </source>
</evidence>
<keyword evidence="4" id="KW-1185">Reference proteome</keyword>
<dbReference type="GO" id="GO:0008236">
    <property type="term" value="F:serine-type peptidase activity"/>
    <property type="evidence" value="ECO:0007669"/>
    <property type="project" value="InterPro"/>
</dbReference>
<name>A0A7R7EPZ3_9FIRM</name>
<proteinExistence type="predicted"/>
<reference evidence="3 4" key="1">
    <citation type="submission" date="2020-11" db="EMBL/GenBank/DDBJ databases">
        <title>Draft genome sequencing of a Lachnospiraceae strain isolated from anoxic soil subjected to BSD treatment.</title>
        <authorList>
            <person name="Uek A."/>
            <person name="Tonouchi A."/>
        </authorList>
    </citation>
    <scope>NUCLEOTIDE SEQUENCE [LARGE SCALE GENOMIC DNA]</scope>
    <source>
        <strain evidence="3 4">TB5</strain>
    </source>
</reference>
<organism evidence="3 4">
    <name type="scientific">Anaeromicropila herbilytica</name>
    <dbReference type="NCBI Taxonomy" id="2785025"/>
    <lineage>
        <taxon>Bacteria</taxon>
        <taxon>Bacillati</taxon>
        <taxon>Bacillota</taxon>
        <taxon>Clostridia</taxon>
        <taxon>Lachnospirales</taxon>
        <taxon>Lachnospiraceae</taxon>
        <taxon>Anaeromicropila</taxon>
    </lineage>
</organism>
<evidence type="ECO:0000313" key="4">
    <source>
        <dbReference type="Proteomes" id="UP000595897"/>
    </source>
</evidence>
<feature type="transmembrane region" description="Helical" evidence="1">
    <location>
        <begin position="7"/>
        <end position="26"/>
    </location>
</feature>
<dbReference type="GO" id="GO:0006508">
    <property type="term" value="P:proteolysis"/>
    <property type="evidence" value="ECO:0007669"/>
    <property type="project" value="InterPro"/>
</dbReference>
<evidence type="ECO:0000256" key="1">
    <source>
        <dbReference type="SAM" id="Phobius"/>
    </source>
</evidence>
<dbReference type="Proteomes" id="UP000595897">
    <property type="component" value="Chromosome"/>
</dbReference>
<keyword evidence="1" id="KW-0812">Transmembrane</keyword>
<dbReference type="InterPro" id="IPR005151">
    <property type="entry name" value="Tail-specific_protease"/>
</dbReference>
<keyword evidence="1" id="KW-1133">Transmembrane helix</keyword>
<dbReference type="EMBL" id="AP024169">
    <property type="protein sequence ID" value="BCN32585.1"/>
    <property type="molecule type" value="Genomic_DNA"/>
</dbReference>
<dbReference type="SUPFAM" id="SSF52096">
    <property type="entry name" value="ClpP/crotonase"/>
    <property type="match status" value="1"/>
</dbReference>
<dbReference type="KEGG" id="ahb:bsdtb5_38800"/>
<dbReference type="InterPro" id="IPR029045">
    <property type="entry name" value="ClpP/crotonase-like_dom_sf"/>
</dbReference>
<accession>A0A7R7EPZ3</accession>
<sequence length="497" mass="57300">MRFIKKIGEVLFLLLPIALIAIDLLVISIPSWIVVTLLLIDIILVARQIISKKKKTRYNVILGVAEGAIVLITLFGIYCNPYYNSISFHNDSYISEKADRTYTYRQAKQDIDTIYRYLKKDHPIYIKGKPEEETRKDIERAYQQVLKELKSTDHITTITVWTELEKLLASLHDAHTTAYWCSEDKHYLKYYKEHEDVGDKLVKVNGVALEDLFASHKNYFSYELESLAMDKLNSCVISLEGLEFLGIDVSQGTTYTYENQGVEKDYSYTLDDYVTYDEYQKYNSEDDKKAKPDQSFVRYKLDKEASLGILTIDTCTINKVYRHTLNKFFAKVKQNNIKHVAVDLRENGGGNSLVINEFLRYLNIDKYYGGSSKWRLGFLYIPDSNKGIVNHKKDNLMYQGDVYILTSVNTFSSAMMYAEWIQDNHLGKIVGEIPGENPNGYGDVSIFKTPNAKIYAQISTKEFFRADSNNKDNCITPDYVCDSEKALDKIYEIIEGK</sequence>